<dbReference type="Pfam" id="PF00534">
    <property type="entry name" value="Glycos_transf_1"/>
    <property type="match status" value="1"/>
</dbReference>
<dbReference type="EMBL" id="JBHSLD010000013">
    <property type="protein sequence ID" value="MFC5381883.1"/>
    <property type="molecule type" value="Genomic_DNA"/>
</dbReference>
<dbReference type="Gene3D" id="3.40.50.2000">
    <property type="entry name" value="Glycogen Phosphorylase B"/>
    <property type="match status" value="2"/>
</dbReference>
<evidence type="ECO:0000256" key="3">
    <source>
        <dbReference type="ARBA" id="ARBA00022679"/>
    </source>
</evidence>
<keyword evidence="2 5" id="KW-0328">Glycosyltransferase</keyword>
<dbReference type="GO" id="GO:0016757">
    <property type="term" value="F:glycosyltransferase activity"/>
    <property type="evidence" value="ECO:0007669"/>
    <property type="project" value="UniProtKB-KW"/>
</dbReference>
<dbReference type="CDD" id="cd03801">
    <property type="entry name" value="GT4_PimA-like"/>
    <property type="match status" value="1"/>
</dbReference>
<dbReference type="SUPFAM" id="SSF53756">
    <property type="entry name" value="UDP-Glycosyltransferase/glycogen phosphorylase"/>
    <property type="match status" value="1"/>
</dbReference>
<keyword evidence="6" id="KW-1185">Reference proteome</keyword>
<protein>
    <submittedName>
        <fullName evidence="5">Glycosyltransferase family 4 protein</fullName>
        <ecNumber evidence="5">2.4.-.-</ecNumber>
    </submittedName>
</protein>
<reference evidence="6" key="1">
    <citation type="journal article" date="2019" name="Int. J. Syst. Evol. Microbiol.">
        <title>The Global Catalogue of Microorganisms (GCM) 10K type strain sequencing project: providing services to taxonomists for standard genome sequencing and annotation.</title>
        <authorList>
            <consortium name="The Broad Institute Genomics Platform"/>
            <consortium name="The Broad Institute Genome Sequencing Center for Infectious Disease"/>
            <person name="Wu L."/>
            <person name="Ma J."/>
        </authorList>
    </citation>
    <scope>NUCLEOTIDE SEQUENCE [LARGE SCALE GENOMIC DNA]</scope>
    <source>
        <strain evidence="6">CCUG 43114</strain>
    </source>
</reference>
<evidence type="ECO:0000256" key="2">
    <source>
        <dbReference type="ARBA" id="ARBA00022676"/>
    </source>
</evidence>
<organism evidence="5 6">
    <name type="scientific">Aquipuribacter nitratireducens</name>
    <dbReference type="NCBI Taxonomy" id="650104"/>
    <lineage>
        <taxon>Bacteria</taxon>
        <taxon>Bacillati</taxon>
        <taxon>Actinomycetota</taxon>
        <taxon>Actinomycetes</taxon>
        <taxon>Micrococcales</taxon>
        <taxon>Intrasporangiaceae</taxon>
        <taxon>Aquipuribacter</taxon>
    </lineage>
</organism>
<evidence type="ECO:0000259" key="4">
    <source>
        <dbReference type="Pfam" id="PF00534"/>
    </source>
</evidence>
<evidence type="ECO:0000313" key="5">
    <source>
        <dbReference type="EMBL" id="MFC5381883.1"/>
    </source>
</evidence>
<feature type="domain" description="Glycosyl transferase family 1" evidence="4">
    <location>
        <begin position="235"/>
        <end position="388"/>
    </location>
</feature>
<evidence type="ECO:0000256" key="1">
    <source>
        <dbReference type="ARBA" id="ARBA00009481"/>
    </source>
</evidence>
<dbReference type="InterPro" id="IPR001296">
    <property type="entry name" value="Glyco_trans_1"/>
</dbReference>
<gene>
    <name evidence="5" type="ORF">ACFPJ6_13945</name>
</gene>
<evidence type="ECO:0000313" key="6">
    <source>
        <dbReference type="Proteomes" id="UP001596122"/>
    </source>
</evidence>
<proteinExistence type="inferred from homology"/>
<accession>A0ABW0GPM0</accession>
<dbReference type="EC" id="2.4.-.-" evidence="5"/>
<comment type="similarity">
    <text evidence="1">Belongs to the glycosyltransferase group 1 family. Glycosyltransferase 4 subfamily.</text>
</comment>
<keyword evidence="3 5" id="KW-0808">Transferase</keyword>
<dbReference type="PANTHER" id="PTHR12526">
    <property type="entry name" value="GLYCOSYLTRANSFERASE"/>
    <property type="match status" value="1"/>
</dbReference>
<dbReference type="RefSeq" id="WP_340271055.1">
    <property type="nucleotide sequence ID" value="NZ_JBBEOG010000009.1"/>
</dbReference>
<sequence>MSRRVAYLTAVYPALSCAFIDREVDALRAEGREVVTFSVRPPSPTDLGTEAARGRAAATPTILGDGVLPVLAAVARLALRRPGVLVRGLRRAVGTGAPRLRSRVWQVFYLLEAVRLLELMRAAEVRHVHVHFANNAADIARAAVALGGDLDGAGSWSWSFSMHGPTELEDPVGFDVAAKVRSADFVACISDFCRSQLMRWTTPQEWDRLYLVRMSVDAERYRPTERPDRDPAAPLRVLFVGRLVPEKGPSVLLDAVRRMPDVPLEVQVVGAGDLADDLAAVVARHGLGDRVRLVGPLGQDELPARYGWADVLCLPSFAEGLPVVLMEAMATGLPVVTTPIAGVGELVEDGVSGLLCPPGRADLLAACLRRLAEDPALRRRLGARGQQRVRQEFLPGPNAAALDALLPG</sequence>
<comment type="caution">
    <text evidence="5">The sequence shown here is derived from an EMBL/GenBank/DDBJ whole genome shotgun (WGS) entry which is preliminary data.</text>
</comment>
<name>A0ABW0GPM0_9MICO</name>
<dbReference type="PANTHER" id="PTHR12526:SF640">
    <property type="entry name" value="COLANIC ACID BIOSYNTHESIS GLYCOSYLTRANSFERASE WCAL-RELATED"/>
    <property type="match status" value="1"/>
</dbReference>
<dbReference type="Proteomes" id="UP001596122">
    <property type="component" value="Unassembled WGS sequence"/>
</dbReference>